<dbReference type="InterPro" id="IPR003439">
    <property type="entry name" value="ABC_transporter-like_ATP-bd"/>
</dbReference>
<reference evidence="12" key="1">
    <citation type="journal article" date="2018" name="DNA Res.">
        <title>Multiple hybrid de novo genome assembly of finger millet, an orphan allotetraploid crop.</title>
        <authorList>
            <person name="Hatakeyama M."/>
            <person name="Aluri S."/>
            <person name="Balachadran M.T."/>
            <person name="Sivarajan S.R."/>
            <person name="Patrignani A."/>
            <person name="Gruter S."/>
            <person name="Poveda L."/>
            <person name="Shimizu-Inatsugi R."/>
            <person name="Baeten J."/>
            <person name="Francoijs K.J."/>
            <person name="Nataraja K.N."/>
            <person name="Reddy Y.A.N."/>
            <person name="Phadnis S."/>
            <person name="Ravikumar R.L."/>
            <person name="Schlapbach R."/>
            <person name="Sreeman S.M."/>
            <person name="Shimizu K.K."/>
        </authorList>
    </citation>
    <scope>NUCLEOTIDE SEQUENCE</scope>
</reference>
<evidence type="ECO:0000313" key="12">
    <source>
        <dbReference type="EMBL" id="GJM90615.1"/>
    </source>
</evidence>
<evidence type="ECO:0000256" key="6">
    <source>
        <dbReference type="ARBA" id="ARBA00022840"/>
    </source>
</evidence>
<dbReference type="Gene3D" id="3.40.50.300">
    <property type="entry name" value="P-loop containing nucleotide triphosphate hydrolases"/>
    <property type="match status" value="1"/>
</dbReference>
<dbReference type="PANTHER" id="PTHR24223:SF230">
    <property type="entry name" value="OS04G0209300 PROTEIN"/>
    <property type="match status" value="1"/>
</dbReference>
<dbReference type="SMART" id="SM00382">
    <property type="entry name" value="AAA"/>
    <property type="match status" value="1"/>
</dbReference>
<gene>
    <name evidence="12" type="primary">ga06915</name>
    <name evidence="12" type="ORF">PR202_ga06915</name>
</gene>
<dbReference type="PROSITE" id="PS50893">
    <property type="entry name" value="ABC_TRANSPORTER_2"/>
    <property type="match status" value="1"/>
</dbReference>
<proteinExistence type="inferred from homology"/>
<feature type="domain" description="ABC transporter" evidence="10">
    <location>
        <begin position="225"/>
        <end position="459"/>
    </location>
</feature>
<dbReference type="GO" id="GO:0140359">
    <property type="term" value="F:ABC-type transporter activity"/>
    <property type="evidence" value="ECO:0007669"/>
    <property type="project" value="InterPro"/>
</dbReference>
<dbReference type="FunFam" id="3.40.50.300:FF:000163">
    <property type="entry name" value="Multidrug resistance-associated protein member 4"/>
    <property type="match status" value="1"/>
</dbReference>
<dbReference type="EMBL" id="BQKI01000003">
    <property type="protein sequence ID" value="GJM90615.1"/>
    <property type="molecule type" value="Genomic_DNA"/>
</dbReference>
<reference evidence="12" key="2">
    <citation type="submission" date="2021-12" db="EMBL/GenBank/DDBJ databases">
        <title>Resequencing data analysis of finger millet.</title>
        <authorList>
            <person name="Hatakeyama M."/>
            <person name="Aluri S."/>
            <person name="Balachadran M.T."/>
            <person name="Sivarajan S.R."/>
            <person name="Poveda L."/>
            <person name="Shimizu-Inatsugi R."/>
            <person name="Schlapbach R."/>
            <person name="Sreeman S.M."/>
            <person name="Shimizu K.K."/>
        </authorList>
    </citation>
    <scope>NUCLEOTIDE SEQUENCE</scope>
</reference>
<dbReference type="SUPFAM" id="SSF52540">
    <property type="entry name" value="P-loop containing nucleoside triphosphate hydrolases"/>
    <property type="match status" value="1"/>
</dbReference>
<dbReference type="InterPro" id="IPR044726">
    <property type="entry name" value="ABCC_6TM_D2"/>
</dbReference>
<feature type="transmembrane region" description="Helical" evidence="9">
    <location>
        <begin position="49"/>
        <end position="69"/>
    </location>
</feature>
<dbReference type="InterPro" id="IPR003593">
    <property type="entry name" value="AAA+_ATPase"/>
</dbReference>
<evidence type="ECO:0000313" key="13">
    <source>
        <dbReference type="Proteomes" id="UP001054889"/>
    </source>
</evidence>
<dbReference type="InterPro" id="IPR011527">
    <property type="entry name" value="ABC1_TM_dom"/>
</dbReference>
<evidence type="ECO:0000256" key="1">
    <source>
        <dbReference type="ARBA" id="ARBA00004141"/>
    </source>
</evidence>
<feature type="transmembrane region" description="Helical" evidence="9">
    <location>
        <begin position="75"/>
        <end position="93"/>
    </location>
</feature>
<keyword evidence="6" id="KW-0067">ATP-binding</keyword>
<dbReference type="Pfam" id="PF00664">
    <property type="entry name" value="ABC_membrane"/>
    <property type="match status" value="1"/>
</dbReference>
<comment type="caution">
    <text evidence="12">The sequence shown here is derived from an EMBL/GenBank/DDBJ whole genome shotgun (WGS) entry which is preliminary data.</text>
</comment>
<keyword evidence="13" id="KW-1185">Reference proteome</keyword>
<evidence type="ECO:0000259" key="11">
    <source>
        <dbReference type="PROSITE" id="PS50929"/>
    </source>
</evidence>
<evidence type="ECO:0000256" key="7">
    <source>
        <dbReference type="ARBA" id="ARBA00022989"/>
    </source>
</evidence>
<dbReference type="InterPro" id="IPR027417">
    <property type="entry name" value="P-loop_NTPase"/>
</dbReference>
<evidence type="ECO:0000256" key="2">
    <source>
        <dbReference type="ARBA" id="ARBA00009726"/>
    </source>
</evidence>
<accession>A0AAV5BW84</accession>
<dbReference type="InterPro" id="IPR036640">
    <property type="entry name" value="ABC1_TM_sf"/>
</dbReference>
<evidence type="ECO:0000256" key="9">
    <source>
        <dbReference type="SAM" id="Phobius"/>
    </source>
</evidence>
<dbReference type="CDD" id="cd03244">
    <property type="entry name" value="ABCC_MRP_domain2"/>
    <property type="match status" value="1"/>
</dbReference>
<dbReference type="SUPFAM" id="SSF90123">
    <property type="entry name" value="ABC transporter transmembrane region"/>
    <property type="match status" value="1"/>
</dbReference>
<dbReference type="PROSITE" id="PS50929">
    <property type="entry name" value="ABC_TM1F"/>
    <property type="match status" value="1"/>
</dbReference>
<evidence type="ECO:0000256" key="8">
    <source>
        <dbReference type="ARBA" id="ARBA00023136"/>
    </source>
</evidence>
<feature type="transmembrane region" description="Helical" evidence="9">
    <location>
        <begin position="136"/>
        <end position="157"/>
    </location>
</feature>
<evidence type="ECO:0000259" key="10">
    <source>
        <dbReference type="PROSITE" id="PS50893"/>
    </source>
</evidence>
<dbReference type="InterPro" id="IPR050173">
    <property type="entry name" value="ABC_transporter_C-like"/>
</dbReference>
<comment type="subcellular location">
    <subcellularLocation>
        <location evidence="1">Membrane</location>
        <topology evidence="1">Multi-pass membrane protein</topology>
    </subcellularLocation>
</comment>
<keyword evidence="3" id="KW-0813">Transport</keyword>
<keyword evidence="7 9" id="KW-1133">Transmembrane helix</keyword>
<keyword evidence="8 9" id="KW-0472">Membrane</keyword>
<dbReference type="Pfam" id="PF00005">
    <property type="entry name" value="ABC_tran"/>
    <property type="match status" value="1"/>
</dbReference>
<sequence>MIFSGLLSAQAFFNKMFDSILRAPMSFFDITPSGRILSRASSDQEKIDFSLVFNAGTAVSLCISVLTIIVATCQAAWPSFILVLPLLLLNIRYQNLYMATSRELTRLQGVTEAPVIDHFKETFLGTQTWLGFRMDLIGTVILSATAFLMVILPSNFISKELVGMSLSGGLSLNSMLLSTISIICMIENDMVASERVSQYCNLTSEARWEVPDSIPSPDWPRRGDITVENLKIRYRQNAPLILKGITISIKNGEKIGVVGRTGSGKTTLIQALFRLVEPTEGSIVIDGVDICTLGLHDLRSRFGMIPQEPALFEGTLRNNIDPAGLYSDAKIWQALNSCQLKDLVASKPEKLDTRVADMGNDWSLGQKQILCFCRVLLKRSQILFMDEATSCVDPQTDAIIHSIIRKKFANYTVISIAHRIPTVKDSNRVLVLDAGLVKEFDAPSNLMGRPSAFAAMVREYEIRSLSAQPSTG</sequence>
<dbReference type="GO" id="GO:0016020">
    <property type="term" value="C:membrane"/>
    <property type="evidence" value="ECO:0007669"/>
    <property type="project" value="UniProtKB-SubCell"/>
</dbReference>
<organism evidence="12 13">
    <name type="scientific">Eleusine coracana subsp. coracana</name>
    <dbReference type="NCBI Taxonomy" id="191504"/>
    <lineage>
        <taxon>Eukaryota</taxon>
        <taxon>Viridiplantae</taxon>
        <taxon>Streptophyta</taxon>
        <taxon>Embryophyta</taxon>
        <taxon>Tracheophyta</taxon>
        <taxon>Spermatophyta</taxon>
        <taxon>Magnoliopsida</taxon>
        <taxon>Liliopsida</taxon>
        <taxon>Poales</taxon>
        <taxon>Poaceae</taxon>
        <taxon>PACMAD clade</taxon>
        <taxon>Chloridoideae</taxon>
        <taxon>Cynodonteae</taxon>
        <taxon>Eleusininae</taxon>
        <taxon>Eleusine</taxon>
    </lineage>
</organism>
<dbReference type="PANTHER" id="PTHR24223">
    <property type="entry name" value="ATP-BINDING CASSETTE SUB-FAMILY C"/>
    <property type="match status" value="1"/>
</dbReference>
<comment type="similarity">
    <text evidence="2">Belongs to the ABC transporter superfamily. ABCC family. Conjugate transporter (TC 3.A.1.208) subfamily.</text>
</comment>
<evidence type="ECO:0000256" key="5">
    <source>
        <dbReference type="ARBA" id="ARBA00022741"/>
    </source>
</evidence>
<evidence type="ECO:0000256" key="3">
    <source>
        <dbReference type="ARBA" id="ARBA00022448"/>
    </source>
</evidence>
<evidence type="ECO:0000256" key="4">
    <source>
        <dbReference type="ARBA" id="ARBA00022692"/>
    </source>
</evidence>
<name>A0AAV5BW84_ELECO</name>
<dbReference type="GO" id="GO:0016887">
    <property type="term" value="F:ATP hydrolysis activity"/>
    <property type="evidence" value="ECO:0007669"/>
    <property type="project" value="InterPro"/>
</dbReference>
<keyword evidence="4 9" id="KW-0812">Transmembrane</keyword>
<dbReference type="CDD" id="cd18580">
    <property type="entry name" value="ABC_6TM_ABCC_D2"/>
    <property type="match status" value="1"/>
</dbReference>
<keyword evidence="5" id="KW-0547">Nucleotide-binding</keyword>
<feature type="domain" description="ABC transmembrane type-1" evidence="11">
    <location>
        <begin position="1"/>
        <end position="125"/>
    </location>
</feature>
<dbReference type="Proteomes" id="UP001054889">
    <property type="component" value="Unassembled WGS sequence"/>
</dbReference>
<dbReference type="AlphaFoldDB" id="A0AAV5BW84"/>
<dbReference type="Gene3D" id="1.20.1560.10">
    <property type="entry name" value="ABC transporter type 1, transmembrane domain"/>
    <property type="match status" value="1"/>
</dbReference>
<dbReference type="GO" id="GO:0005524">
    <property type="term" value="F:ATP binding"/>
    <property type="evidence" value="ECO:0007669"/>
    <property type="project" value="UniProtKB-KW"/>
</dbReference>
<protein>
    <submittedName>
        <fullName evidence="12">Uncharacterized protein</fullName>
    </submittedName>
</protein>